<dbReference type="InterPro" id="IPR036661">
    <property type="entry name" value="Luciferase-like_sf"/>
</dbReference>
<dbReference type="InterPro" id="IPR051260">
    <property type="entry name" value="Diverse_substr_monoxygenases"/>
</dbReference>
<evidence type="ECO:0000259" key="1">
    <source>
        <dbReference type="Pfam" id="PF00296"/>
    </source>
</evidence>
<feature type="domain" description="Luciferase-like" evidence="1">
    <location>
        <begin position="15"/>
        <end position="108"/>
    </location>
</feature>
<dbReference type="PANTHER" id="PTHR30011:SF32">
    <property type="entry name" value="CONSERVED PROTEIN"/>
    <property type="match status" value="1"/>
</dbReference>
<evidence type="ECO:0000313" key="2">
    <source>
        <dbReference type="EMBL" id="SVC68094.1"/>
    </source>
</evidence>
<protein>
    <recommendedName>
        <fullName evidence="1">Luciferase-like domain-containing protein</fullName>
    </recommendedName>
</protein>
<sequence length="108" mass="11421">MDLGITIHLTDQCIDVRELAVEAELRGFSSVFIPEHTHIPSSQKTPIPAVSGIAPEDYPRLPDPLISLSAAAAVTSKIRLGTGVLLVAQHNPINLAKSTSTLDVISDG</sequence>
<name>A0A382P3V6_9ZZZZ</name>
<dbReference type="Pfam" id="PF00296">
    <property type="entry name" value="Bac_luciferase"/>
    <property type="match status" value="1"/>
</dbReference>
<dbReference type="PANTHER" id="PTHR30011">
    <property type="entry name" value="ALKANESULFONATE MONOOXYGENASE-RELATED"/>
    <property type="match status" value="1"/>
</dbReference>
<dbReference type="SUPFAM" id="SSF51679">
    <property type="entry name" value="Bacterial luciferase-like"/>
    <property type="match status" value="1"/>
</dbReference>
<feature type="non-terminal residue" evidence="2">
    <location>
        <position position="108"/>
    </location>
</feature>
<dbReference type="AlphaFoldDB" id="A0A382P3V6"/>
<dbReference type="EMBL" id="UINC01104720">
    <property type="protein sequence ID" value="SVC68094.1"/>
    <property type="molecule type" value="Genomic_DNA"/>
</dbReference>
<reference evidence="2" key="1">
    <citation type="submission" date="2018-05" db="EMBL/GenBank/DDBJ databases">
        <authorList>
            <person name="Lanie J.A."/>
            <person name="Ng W.-L."/>
            <person name="Kazmierczak K.M."/>
            <person name="Andrzejewski T.M."/>
            <person name="Davidsen T.M."/>
            <person name="Wayne K.J."/>
            <person name="Tettelin H."/>
            <person name="Glass J.I."/>
            <person name="Rusch D."/>
            <person name="Podicherti R."/>
            <person name="Tsui H.-C.T."/>
            <person name="Winkler M.E."/>
        </authorList>
    </citation>
    <scope>NUCLEOTIDE SEQUENCE</scope>
</reference>
<organism evidence="2">
    <name type="scientific">marine metagenome</name>
    <dbReference type="NCBI Taxonomy" id="408172"/>
    <lineage>
        <taxon>unclassified sequences</taxon>
        <taxon>metagenomes</taxon>
        <taxon>ecological metagenomes</taxon>
    </lineage>
</organism>
<dbReference type="GO" id="GO:0016705">
    <property type="term" value="F:oxidoreductase activity, acting on paired donors, with incorporation or reduction of molecular oxygen"/>
    <property type="evidence" value="ECO:0007669"/>
    <property type="project" value="InterPro"/>
</dbReference>
<accession>A0A382P3V6</accession>
<dbReference type="Gene3D" id="3.20.20.30">
    <property type="entry name" value="Luciferase-like domain"/>
    <property type="match status" value="1"/>
</dbReference>
<dbReference type="InterPro" id="IPR011251">
    <property type="entry name" value="Luciferase-like_dom"/>
</dbReference>
<gene>
    <name evidence="2" type="ORF">METZ01_LOCUS320948</name>
</gene>
<proteinExistence type="predicted"/>